<accession>A0AAW2P5D2</accession>
<organism evidence="1">
    <name type="scientific">Sesamum radiatum</name>
    <name type="common">Black benniseed</name>
    <dbReference type="NCBI Taxonomy" id="300843"/>
    <lineage>
        <taxon>Eukaryota</taxon>
        <taxon>Viridiplantae</taxon>
        <taxon>Streptophyta</taxon>
        <taxon>Embryophyta</taxon>
        <taxon>Tracheophyta</taxon>
        <taxon>Spermatophyta</taxon>
        <taxon>Magnoliopsida</taxon>
        <taxon>eudicotyledons</taxon>
        <taxon>Gunneridae</taxon>
        <taxon>Pentapetalae</taxon>
        <taxon>asterids</taxon>
        <taxon>lamiids</taxon>
        <taxon>Lamiales</taxon>
        <taxon>Pedaliaceae</taxon>
        <taxon>Sesamum</taxon>
    </lineage>
</organism>
<reference evidence="1" key="2">
    <citation type="journal article" date="2024" name="Plant">
        <title>Genomic evolution and insights into agronomic trait innovations of Sesamum species.</title>
        <authorList>
            <person name="Miao H."/>
            <person name="Wang L."/>
            <person name="Qu L."/>
            <person name="Liu H."/>
            <person name="Sun Y."/>
            <person name="Le M."/>
            <person name="Wang Q."/>
            <person name="Wei S."/>
            <person name="Zheng Y."/>
            <person name="Lin W."/>
            <person name="Duan Y."/>
            <person name="Cao H."/>
            <person name="Xiong S."/>
            <person name="Wang X."/>
            <person name="Wei L."/>
            <person name="Li C."/>
            <person name="Ma Q."/>
            <person name="Ju M."/>
            <person name="Zhao R."/>
            <person name="Li G."/>
            <person name="Mu C."/>
            <person name="Tian Q."/>
            <person name="Mei H."/>
            <person name="Zhang T."/>
            <person name="Gao T."/>
            <person name="Zhang H."/>
        </authorList>
    </citation>
    <scope>NUCLEOTIDE SEQUENCE</scope>
    <source>
        <strain evidence="1">G02</strain>
    </source>
</reference>
<gene>
    <name evidence="1" type="ORF">Sradi_4161600</name>
</gene>
<dbReference type="AlphaFoldDB" id="A0AAW2P5D2"/>
<sequence length="240" mass="28048">MTLFSSEGGAKYFDPQEVRKRIHKGDFVSWTSNMIAKDKDCSFVDDGHAKEFKEDYFMVVRSNYLPLRQGDHFVVELYNSHQFSCQFGFFQEVLGTFAKRLSKIKFIIVHMHLIKDHEECMVSFNTPKCKEVLFRGIKKMVGQTHGGFFEENAARLLGARPIKAPPKYKERAKRVQDLPSKRVASVPPKILKLSRLLRQARRKAFLVLWRRMRVVILTVIRRGQRGILISQNQWMLMVKP</sequence>
<protein>
    <submittedName>
        <fullName evidence="1">Uncharacterized protein</fullName>
    </submittedName>
</protein>
<dbReference type="EMBL" id="JACGWJ010000018">
    <property type="protein sequence ID" value="KAL0350124.1"/>
    <property type="molecule type" value="Genomic_DNA"/>
</dbReference>
<comment type="caution">
    <text evidence="1">The sequence shown here is derived from an EMBL/GenBank/DDBJ whole genome shotgun (WGS) entry which is preliminary data.</text>
</comment>
<proteinExistence type="predicted"/>
<name>A0AAW2P5D2_SESRA</name>
<reference evidence="1" key="1">
    <citation type="submission" date="2020-06" db="EMBL/GenBank/DDBJ databases">
        <authorList>
            <person name="Li T."/>
            <person name="Hu X."/>
            <person name="Zhang T."/>
            <person name="Song X."/>
            <person name="Zhang H."/>
            <person name="Dai N."/>
            <person name="Sheng W."/>
            <person name="Hou X."/>
            <person name="Wei L."/>
        </authorList>
    </citation>
    <scope>NUCLEOTIDE SEQUENCE</scope>
    <source>
        <strain evidence="1">G02</strain>
        <tissue evidence="1">Leaf</tissue>
    </source>
</reference>
<evidence type="ECO:0000313" key="1">
    <source>
        <dbReference type="EMBL" id="KAL0350124.1"/>
    </source>
</evidence>